<reference evidence="2" key="1">
    <citation type="submission" date="2022-09" db="EMBL/GenBank/DDBJ databases">
        <title>Rhodovastum sp. nov. RN2-1 isolated from soil in Seongnam, South Korea.</title>
        <authorList>
            <person name="Le N.T."/>
        </authorList>
    </citation>
    <scope>NUCLEOTIDE SEQUENCE</scope>
    <source>
        <strain evidence="2">RN2-1</strain>
    </source>
</reference>
<gene>
    <name evidence="2" type="ORF">OL599_14725</name>
</gene>
<accession>A0AA42CGA1</accession>
<dbReference type="Proteomes" id="UP001165679">
    <property type="component" value="Unassembled WGS sequence"/>
</dbReference>
<protein>
    <submittedName>
        <fullName evidence="2">Transglycosylase SLT domain-containing protein</fullName>
    </submittedName>
</protein>
<evidence type="ECO:0000256" key="1">
    <source>
        <dbReference type="SAM" id="SignalP"/>
    </source>
</evidence>
<reference evidence="2" key="2">
    <citation type="submission" date="2022-10" db="EMBL/GenBank/DDBJ databases">
        <authorList>
            <person name="Trinh H.N."/>
        </authorList>
    </citation>
    <scope>NUCLEOTIDE SEQUENCE</scope>
    <source>
        <strain evidence="2">RN2-1</strain>
    </source>
</reference>
<evidence type="ECO:0000313" key="3">
    <source>
        <dbReference type="Proteomes" id="UP001165679"/>
    </source>
</evidence>
<comment type="caution">
    <text evidence="2">The sequence shown here is derived from an EMBL/GenBank/DDBJ whole genome shotgun (WGS) entry which is preliminary data.</text>
</comment>
<organism evidence="2 3">
    <name type="scientific">Limobrevibacterium gyesilva</name>
    <dbReference type="NCBI Taxonomy" id="2991712"/>
    <lineage>
        <taxon>Bacteria</taxon>
        <taxon>Pseudomonadati</taxon>
        <taxon>Pseudomonadota</taxon>
        <taxon>Alphaproteobacteria</taxon>
        <taxon>Acetobacterales</taxon>
        <taxon>Acetobacteraceae</taxon>
        <taxon>Limobrevibacterium</taxon>
    </lineage>
</organism>
<keyword evidence="3" id="KW-1185">Reference proteome</keyword>
<feature type="signal peptide" evidence="1">
    <location>
        <begin position="1"/>
        <end position="26"/>
    </location>
</feature>
<sequence>MPIPSMVRPVLIAVALTLRLAPGAAAAPWPGAGLDISCHAAGAEAERAWSIPSGLLAAIGRMESGRVDTGSGQVVAWPWTINANGQGAYFDTRADAIAAVQALQMRGVRSIDVGCFQINMAFHPRAFASLDEAFDARLNASYAARFLSELHDRTGSWETAVAWYHSATPGIGESYRNKVLADWSDGGLRILPAAQAAPASRAARAATPLVWNAVQINGVRVWTPAASLSASARLQTVSAQRRPRPAARLPRIITPRS</sequence>
<evidence type="ECO:0000313" key="2">
    <source>
        <dbReference type="EMBL" id="MCW3475831.1"/>
    </source>
</evidence>
<dbReference type="EMBL" id="JAPDNT010000012">
    <property type="protein sequence ID" value="MCW3475831.1"/>
    <property type="molecule type" value="Genomic_DNA"/>
</dbReference>
<dbReference type="InterPro" id="IPR023346">
    <property type="entry name" value="Lysozyme-like_dom_sf"/>
</dbReference>
<dbReference type="AlphaFoldDB" id="A0AA42CGA1"/>
<name>A0AA42CGA1_9PROT</name>
<proteinExistence type="predicted"/>
<dbReference type="SUPFAM" id="SSF53955">
    <property type="entry name" value="Lysozyme-like"/>
    <property type="match status" value="1"/>
</dbReference>
<keyword evidence="1" id="KW-0732">Signal</keyword>
<feature type="chain" id="PRO_5041306920" evidence="1">
    <location>
        <begin position="27"/>
        <end position="257"/>
    </location>
</feature>